<dbReference type="Pfam" id="PF06280">
    <property type="entry name" value="fn3_5"/>
    <property type="match status" value="1"/>
</dbReference>
<accession>A0A2R6Y0T2</accession>
<dbReference type="PROSITE" id="PS51272">
    <property type="entry name" value="SLH"/>
    <property type="match status" value="3"/>
</dbReference>
<sequence length="2140" mass="232477">MVPKKLKRWSGILLTALLILSLWPAGVWADNPPTKDDALSELRQTAKTLLQAQRQQVLAEQANRTAVARAKASESLRDEHAPEEWVRVIVTLRGDDVLSRLRSTSTTARPLAAQPSAQNATDQLLKAQNLLLQKHQSSGIEMHLRHQFVTLINAFSADIRYKDIPKLKALDGVIDVQPAQEFYPDTPSKALDSMKMPADAPDMYFSAPLIGAQAAWELGYRGDDVIVAIVDSGINYFHPAFGGDGHETLKLGGHEDLTHKDGYNARVIGGYNWADNNNDIVDRTDSQHGVHVAGTVGGYDDRATGVINGQPFSGVAPHVKFLAEKVFSNDPDRASTTSDEYIAAVEHAVTHGAKVINMSLGSPAGAFNPEDPFYQVMKKASDQGVVFSVSAGNNDRSTDALYPFAENPDVALVGSPSINPPSISVAASMNEAQHFDAMAIDPAVDKGDQSIDKIPMLPASANPHPSSVKGSHQLVLSGLGRDLNDFPKEVKGNVALIQRGAVPFETKVKNAIQAGAVAAIIYNNVDSPEFVSMATGSATGIPAAFIRGGDGSAIAEAIKKGQTISVRFDTGDKVKVELAVDTMTSFSSWGYEPALGFKPTLTAPGGNIVSSIGAVQYASFNGTSMAAPHVAGAAALVTERLTKNGIAYDPATVRAILANTSKILKDPGTGTPYPIRRQGAGRIQVDKAVQTDVVAMIGEEPAANLGSLTERTKRFTVTLKNFGSVERHFTLKGDLYTDAVVERPIPYAGSSKAIDLLQLTPIDGLALTSDPQQITVPAKGSVTVDVAVTIPETLPQDRFVEGWLTFVAEEGSGQPDLVFPVYGFYGDWGRPSVIDAHWTSPDSYIRYYFWSQYNIDLGGTTGLYDEALDPLGLYLDAEGEWAYSPDYAAISTAKEQASARRTAIPLYTFLRNAKSVIVRLTDAEGRALRTLDQWEDVRKNDLKSNLIKIFGPWDGTIHDKPVPDGQYIIETLAVPYSQEGKAQSLAFPVKVVSRIPEVRIDRPDDATYRAQAETPIGIEAVYAVAYDHNAGWSEVALIPAIADEASAHQFTAHVHVSQFAFEEAEKAPVDFNHADVFFMVVDTAGNAVFKDAMNDVPLILDEADLEGNAVHFTWFVQENVSDIRLTVDDYATISARSFSGDWREGLILPLPVGDHRIKLEALDQAGNVLAERNLTFDQVTALDPTHFKDIVYAAAPNEDRITLDIPYRILGQGNGRLVVDVYGHPEASQTIDVSEAPEGTVHLTLDVPGTYSVTMATYLDAATTVALTYGEDVVTGQVEFHATVDRSRLAIFDRHDYELAQGQTSLSLRIKYAPDVSALKIAVVDPFTEQRLTEEEVTITADDPKRECPCSIDLGPYAGLPELDLVLLVNGEETDRARVHTGQTGVLQYTSGGYSERVRYTKDSRTTIEWAVTDAVYRPSVIELAQRTFDLGGRLIDEGPVLNEADHDDAGTMHADIELSNVPDKGQMEIWVTAYDANGLPIGRLLYTVKRSLAAPLVSVVAPGPFEELNAETGRDITYLAYLPRALAEFVDVDSMRLWLETTDGQWVDMTQALVIEPSYYVPEVGYLMLIYAEGLEAQKEGYQNVRLTYQDLAGNETQHNRKIYADLTLPVITLSGVDLRRNEAKSSPAHSWYEAQIQSPTTSYPVSGTVEDNLSSFVLSIDGDLVMPLKNTRMGQVDTRDFTYVVDFPEGAKIVNITAEDGVGNRTTIELTLQKSAPSPAPTPEPPSKPGPIPHPEPVPKPEPTEPPKSESPVPGSQSPRIKPMAAGQLTTTETPEGKIYRLSVSADAVQQAMDAANKSGSHRVTLDLAEISLTTGDQLTVHLDAQHVQALIDGGYTLSIYTAFVTIELTPEQLKDTRDAQGNLDVTVLVKKPDEKNARIAALERITFVSPVIELKTSTDAWTSPVSVVLSVNMGTKDWRKAAVYAEQAAGAWRYLGGKVDRQNHSVRVALERPQAVAAIVYEKTFADIQNHWAKDAVEVAAAHQLVKGRSDDVFAPQANVTRAEFAAMLVNALGVKPQKGALPFRDVNTGAWYADVVATAYALKIAQGYDGTFRPEASITREEMAVMFAQALKLIQGEQAPPTFKDAANIAPWAQAAVGILQKEGYLSGKVDGRFAPKDWTTRAEAAAMLYQWLMKR</sequence>
<dbReference type="InterPro" id="IPR046450">
    <property type="entry name" value="PA_dom_sf"/>
</dbReference>
<dbReference type="Pfam" id="PF00395">
    <property type="entry name" value="SLH"/>
    <property type="match status" value="3"/>
</dbReference>
<evidence type="ECO:0000256" key="4">
    <source>
        <dbReference type="ARBA" id="ARBA00022670"/>
    </source>
</evidence>
<dbReference type="InterPro" id="IPR015500">
    <property type="entry name" value="Peptidase_S8_subtilisin-rel"/>
</dbReference>
<feature type="domain" description="SLH" evidence="13">
    <location>
        <begin position="2087"/>
        <end position="2140"/>
    </location>
</feature>
<dbReference type="InterPro" id="IPR010435">
    <property type="entry name" value="C5a/SBT2-like_Fn3"/>
</dbReference>
<comment type="similarity">
    <text evidence="1 9 10">Belongs to the peptidase S8 family.</text>
</comment>
<evidence type="ECO:0000256" key="11">
    <source>
        <dbReference type="SAM" id="MobiDB-lite"/>
    </source>
</evidence>
<evidence type="ECO:0000256" key="12">
    <source>
        <dbReference type="SAM" id="SignalP"/>
    </source>
</evidence>
<dbReference type="PANTHER" id="PTHR43806">
    <property type="entry name" value="PEPTIDASE S8"/>
    <property type="match status" value="1"/>
</dbReference>
<feature type="compositionally biased region" description="Pro residues" evidence="11">
    <location>
        <begin position="1720"/>
        <end position="1738"/>
    </location>
</feature>
<evidence type="ECO:0000313" key="14">
    <source>
        <dbReference type="EMBL" id="PTQ56242.1"/>
    </source>
</evidence>
<feature type="chain" id="PRO_5015321666" description="SLH domain-containing protein" evidence="12">
    <location>
        <begin position="30"/>
        <end position="2140"/>
    </location>
</feature>
<feature type="active site" description="Charge relay system" evidence="8 9">
    <location>
        <position position="624"/>
    </location>
</feature>
<keyword evidence="3" id="KW-0964">Secreted</keyword>
<feature type="signal peptide" evidence="12">
    <location>
        <begin position="1"/>
        <end position="29"/>
    </location>
</feature>
<comment type="caution">
    <text evidence="14">The sequence shown here is derived from an EMBL/GenBank/DDBJ whole genome shotgun (WGS) entry which is preliminary data.</text>
</comment>
<dbReference type="PRINTS" id="PR00723">
    <property type="entry name" value="SUBTILISIN"/>
</dbReference>
<protein>
    <recommendedName>
        <fullName evidence="13">SLH domain-containing protein</fullName>
    </recommendedName>
</protein>
<evidence type="ECO:0000313" key="15">
    <source>
        <dbReference type="Proteomes" id="UP000244338"/>
    </source>
</evidence>
<dbReference type="InterPro" id="IPR003137">
    <property type="entry name" value="PA_domain"/>
</dbReference>
<dbReference type="Gene3D" id="3.40.50.200">
    <property type="entry name" value="Peptidase S8/S53 domain"/>
    <property type="match status" value="1"/>
</dbReference>
<dbReference type="GO" id="GO:0016020">
    <property type="term" value="C:membrane"/>
    <property type="evidence" value="ECO:0007669"/>
    <property type="project" value="InterPro"/>
</dbReference>
<dbReference type="InterPro" id="IPR023828">
    <property type="entry name" value="Peptidase_S8_Ser-AS"/>
</dbReference>
<dbReference type="GO" id="GO:0006508">
    <property type="term" value="P:proteolysis"/>
    <property type="evidence" value="ECO:0007669"/>
    <property type="project" value="UniProtKB-KW"/>
</dbReference>
<evidence type="ECO:0000256" key="7">
    <source>
        <dbReference type="ARBA" id="ARBA00022825"/>
    </source>
</evidence>
<dbReference type="PROSITE" id="PS51892">
    <property type="entry name" value="SUBTILASE"/>
    <property type="match status" value="1"/>
</dbReference>
<feature type="compositionally biased region" description="Basic and acidic residues" evidence="11">
    <location>
        <begin position="1739"/>
        <end position="1750"/>
    </location>
</feature>
<dbReference type="CDD" id="cd02133">
    <property type="entry name" value="PA_C5a_like"/>
    <property type="match status" value="1"/>
</dbReference>
<feature type="domain" description="SLH" evidence="13">
    <location>
        <begin position="1963"/>
        <end position="2026"/>
    </location>
</feature>
<dbReference type="Proteomes" id="UP000244338">
    <property type="component" value="Unassembled WGS sequence"/>
</dbReference>
<dbReference type="PANTHER" id="PTHR43806:SF11">
    <property type="entry name" value="CEREVISIN-RELATED"/>
    <property type="match status" value="1"/>
</dbReference>
<evidence type="ECO:0000256" key="8">
    <source>
        <dbReference type="PIRSR" id="PIRSR615500-1"/>
    </source>
</evidence>
<evidence type="ECO:0000256" key="6">
    <source>
        <dbReference type="ARBA" id="ARBA00022801"/>
    </source>
</evidence>
<evidence type="ECO:0000259" key="13">
    <source>
        <dbReference type="PROSITE" id="PS51272"/>
    </source>
</evidence>
<keyword evidence="7 9" id="KW-0720">Serine protease</keyword>
<organism evidence="14 15">
    <name type="scientific">Candidatus Carbonibacillus altaicus</name>
    <dbReference type="NCBI Taxonomy" id="2163959"/>
    <lineage>
        <taxon>Bacteria</taxon>
        <taxon>Bacillati</taxon>
        <taxon>Bacillota</taxon>
        <taxon>Bacilli</taxon>
        <taxon>Bacillales</taxon>
        <taxon>Candidatus Carbonibacillus</taxon>
    </lineage>
</organism>
<gene>
    <name evidence="14" type="ORF">BSOLF_0553</name>
</gene>
<feature type="domain" description="SLH" evidence="13">
    <location>
        <begin position="2027"/>
        <end position="2085"/>
    </location>
</feature>
<keyword evidence="4 9" id="KW-0645">Protease</keyword>
<dbReference type="PROSITE" id="PS00138">
    <property type="entry name" value="SUBTILASE_SER"/>
    <property type="match status" value="1"/>
</dbReference>
<keyword evidence="6 9" id="KW-0378">Hydrolase</keyword>
<dbReference type="SUPFAM" id="SSF52025">
    <property type="entry name" value="PA domain"/>
    <property type="match status" value="1"/>
</dbReference>
<proteinExistence type="inferred from homology"/>
<dbReference type="InterPro" id="IPR050131">
    <property type="entry name" value="Peptidase_S8_subtilisin-like"/>
</dbReference>
<dbReference type="InterPro" id="IPR036852">
    <property type="entry name" value="Peptidase_S8/S53_dom_sf"/>
</dbReference>
<dbReference type="PROSITE" id="PS00136">
    <property type="entry name" value="SUBTILASE_ASP"/>
    <property type="match status" value="1"/>
</dbReference>
<dbReference type="InterPro" id="IPR001119">
    <property type="entry name" value="SLH_dom"/>
</dbReference>
<evidence type="ECO:0000256" key="5">
    <source>
        <dbReference type="ARBA" id="ARBA00022729"/>
    </source>
</evidence>
<dbReference type="Pfam" id="PF00082">
    <property type="entry name" value="Peptidase_S8"/>
    <property type="match status" value="1"/>
</dbReference>
<dbReference type="GO" id="GO:0004252">
    <property type="term" value="F:serine-type endopeptidase activity"/>
    <property type="evidence" value="ECO:0007669"/>
    <property type="project" value="UniProtKB-UniRule"/>
</dbReference>
<reference evidence="15" key="1">
    <citation type="journal article" date="2018" name="Sci. Rep.">
        <title>Lignite coal burning seam in the remote Altai Mountains harbors a hydrogen-driven thermophilic microbial community.</title>
        <authorList>
            <person name="Kadnikov V.V."/>
            <person name="Mardanov A.V."/>
            <person name="Ivasenko D.A."/>
            <person name="Antsiferov D.V."/>
            <person name="Beletsky A.V."/>
            <person name="Karnachuk O.V."/>
            <person name="Ravin N.V."/>
        </authorList>
    </citation>
    <scope>NUCLEOTIDE SEQUENCE [LARGE SCALE GENOMIC DNA]</scope>
</reference>
<name>A0A2R6Y0T2_9BACL</name>
<evidence type="ECO:0000256" key="9">
    <source>
        <dbReference type="PROSITE-ProRule" id="PRU01240"/>
    </source>
</evidence>
<dbReference type="InterPro" id="IPR023827">
    <property type="entry name" value="Peptidase_S8_Asp-AS"/>
</dbReference>
<evidence type="ECO:0000256" key="10">
    <source>
        <dbReference type="RuleBase" id="RU003355"/>
    </source>
</evidence>
<dbReference type="Gene3D" id="3.50.30.30">
    <property type="match status" value="1"/>
</dbReference>
<feature type="active site" description="Charge relay system" evidence="8 9">
    <location>
        <position position="288"/>
    </location>
</feature>
<dbReference type="Pfam" id="PF02225">
    <property type="entry name" value="PA"/>
    <property type="match status" value="1"/>
</dbReference>
<evidence type="ECO:0000256" key="1">
    <source>
        <dbReference type="ARBA" id="ARBA00011073"/>
    </source>
</evidence>
<keyword evidence="2" id="KW-0134">Cell wall</keyword>
<dbReference type="InterPro" id="IPR000209">
    <property type="entry name" value="Peptidase_S8/S53_dom"/>
</dbReference>
<evidence type="ECO:0000256" key="3">
    <source>
        <dbReference type="ARBA" id="ARBA00022525"/>
    </source>
</evidence>
<evidence type="ECO:0000256" key="2">
    <source>
        <dbReference type="ARBA" id="ARBA00022512"/>
    </source>
</evidence>
<dbReference type="EMBL" id="PEBX01000037">
    <property type="protein sequence ID" value="PTQ56242.1"/>
    <property type="molecule type" value="Genomic_DNA"/>
</dbReference>
<keyword evidence="5 12" id="KW-0732">Signal</keyword>
<feature type="active site" description="Charge relay system" evidence="8 9">
    <location>
        <position position="231"/>
    </location>
</feature>
<dbReference type="SUPFAM" id="SSF52743">
    <property type="entry name" value="Subtilisin-like"/>
    <property type="match status" value="1"/>
</dbReference>
<feature type="region of interest" description="Disordered" evidence="11">
    <location>
        <begin position="1715"/>
        <end position="1780"/>
    </location>
</feature>
<dbReference type="Gene3D" id="2.60.40.1710">
    <property type="entry name" value="Subtilisin-like superfamily"/>
    <property type="match status" value="1"/>
</dbReference>